<proteinExistence type="inferred from homology"/>
<dbReference type="Gene3D" id="3.40.30.10">
    <property type="entry name" value="Glutaredoxin"/>
    <property type="match status" value="1"/>
</dbReference>
<dbReference type="InterPro" id="IPR010357">
    <property type="entry name" value="TXNDC17_dom"/>
</dbReference>
<comment type="caution">
    <text evidence="4">The sequence shown here is derived from an EMBL/GenBank/DDBJ whole genome shotgun (WGS) entry which is preliminary data.</text>
</comment>
<dbReference type="GO" id="GO:0047134">
    <property type="term" value="F:protein-disulfide reductase [NAD(P)H] activity"/>
    <property type="evidence" value="ECO:0007669"/>
    <property type="project" value="InterPro"/>
</dbReference>
<comment type="similarity">
    <text evidence="1">Belongs to the thioredoxin family.</text>
</comment>
<gene>
    <name evidence="4" type="ORF">DdX_06858</name>
</gene>
<dbReference type="PANTHER" id="PTHR12452:SF0">
    <property type="entry name" value="THIOREDOXIN DOMAIN-CONTAINING PROTEIN 17"/>
    <property type="match status" value="1"/>
</dbReference>
<dbReference type="SUPFAM" id="SSF52833">
    <property type="entry name" value="Thioredoxin-like"/>
    <property type="match status" value="1"/>
</dbReference>
<name>A0AAD4NA41_9BILA</name>
<keyword evidence="5" id="KW-1185">Reference proteome</keyword>
<evidence type="ECO:0000313" key="4">
    <source>
        <dbReference type="EMBL" id="KAI1717128.1"/>
    </source>
</evidence>
<accession>A0AAD4NA41</accession>
<dbReference type="AlphaFoldDB" id="A0AAD4NA41"/>
<evidence type="ECO:0000256" key="1">
    <source>
        <dbReference type="ARBA" id="ARBA00008987"/>
    </source>
</evidence>
<feature type="domain" description="Thioredoxin" evidence="3">
    <location>
        <begin position="8"/>
        <end position="130"/>
    </location>
</feature>
<dbReference type="GO" id="GO:0005829">
    <property type="term" value="C:cytosol"/>
    <property type="evidence" value="ECO:0007669"/>
    <property type="project" value="TreeGrafter"/>
</dbReference>
<dbReference type="InterPro" id="IPR045108">
    <property type="entry name" value="TXNDC17-like"/>
</dbReference>
<protein>
    <recommendedName>
        <fullName evidence="2">Thioredoxin domain-containing protein 17</fullName>
    </recommendedName>
</protein>
<evidence type="ECO:0000256" key="2">
    <source>
        <dbReference type="ARBA" id="ARBA00016949"/>
    </source>
</evidence>
<dbReference type="InterPro" id="IPR036249">
    <property type="entry name" value="Thioredoxin-like_sf"/>
</dbReference>
<dbReference type="PANTHER" id="PTHR12452">
    <property type="entry name" value="42-9-9 PROTEIN-RELATED"/>
    <property type="match status" value="1"/>
</dbReference>
<dbReference type="Proteomes" id="UP001201812">
    <property type="component" value="Unassembled WGS sequence"/>
</dbReference>
<reference evidence="4" key="1">
    <citation type="submission" date="2022-01" db="EMBL/GenBank/DDBJ databases">
        <title>Genome Sequence Resource for Two Populations of Ditylenchus destructor, the Migratory Endoparasitic Phytonematode.</title>
        <authorList>
            <person name="Zhang H."/>
            <person name="Lin R."/>
            <person name="Xie B."/>
        </authorList>
    </citation>
    <scope>NUCLEOTIDE SEQUENCE</scope>
    <source>
        <strain evidence="4">BazhouSP</strain>
    </source>
</reference>
<organism evidence="4 5">
    <name type="scientific">Ditylenchus destructor</name>
    <dbReference type="NCBI Taxonomy" id="166010"/>
    <lineage>
        <taxon>Eukaryota</taxon>
        <taxon>Metazoa</taxon>
        <taxon>Ecdysozoa</taxon>
        <taxon>Nematoda</taxon>
        <taxon>Chromadorea</taxon>
        <taxon>Rhabditida</taxon>
        <taxon>Tylenchina</taxon>
        <taxon>Tylenchomorpha</taxon>
        <taxon>Sphaerularioidea</taxon>
        <taxon>Anguinidae</taxon>
        <taxon>Anguininae</taxon>
        <taxon>Ditylenchus</taxon>
    </lineage>
</organism>
<dbReference type="EMBL" id="JAKKPZ010000009">
    <property type="protein sequence ID" value="KAI1717128.1"/>
    <property type="molecule type" value="Genomic_DNA"/>
</dbReference>
<dbReference type="Pfam" id="PF06110">
    <property type="entry name" value="TXD17-like_Trx"/>
    <property type="match status" value="1"/>
</dbReference>
<evidence type="ECO:0000313" key="5">
    <source>
        <dbReference type="Proteomes" id="UP001201812"/>
    </source>
</evidence>
<evidence type="ECO:0000259" key="3">
    <source>
        <dbReference type="Pfam" id="PF06110"/>
    </source>
</evidence>
<sequence>MPITKLEVDGYEALNDKLKSIDKTSGKVFVFFVGSKKLETGKSWCPDCVVADPNVEHAVSEVSNDISDPMTFITCNVGPMDYWKNPENHFKKDPNLKLSVVPTLVLYQSPGSRLVKDEEFGNVQCIVKFLKEAQ</sequence>